<dbReference type="EMBL" id="JADIKK010000007">
    <property type="protein sequence ID" value="MFK2875534.1"/>
    <property type="molecule type" value="Genomic_DNA"/>
</dbReference>
<organism evidence="4 6">
    <name type="scientific">Rhodanobacter hydrolyticus</name>
    <dbReference type="NCBI Taxonomy" id="2250595"/>
    <lineage>
        <taxon>Bacteria</taxon>
        <taxon>Pseudomonadati</taxon>
        <taxon>Pseudomonadota</taxon>
        <taxon>Gammaproteobacteria</taxon>
        <taxon>Lysobacterales</taxon>
        <taxon>Rhodanobacteraceae</taxon>
        <taxon>Rhodanobacter</taxon>
    </lineage>
</organism>
<evidence type="ECO:0000313" key="5">
    <source>
        <dbReference type="EMBL" id="MFK2879553.1"/>
    </source>
</evidence>
<feature type="signal peptide" evidence="1">
    <location>
        <begin position="1"/>
        <end position="26"/>
    </location>
</feature>
<dbReference type="PANTHER" id="PTHR11261">
    <property type="entry name" value="INTERPHOTORECEPTOR RETINOID-BINDING PROTEIN"/>
    <property type="match status" value="1"/>
</dbReference>
<evidence type="ECO:0000313" key="3">
    <source>
        <dbReference type="EMBL" id="MFK2875534.1"/>
    </source>
</evidence>
<dbReference type="Gene3D" id="3.90.226.10">
    <property type="entry name" value="2-enoyl-CoA Hydratase, Chain A, domain 1"/>
    <property type="match status" value="1"/>
</dbReference>
<dbReference type="PANTHER" id="PTHR11261:SF3">
    <property type="entry name" value="RETINOL-BINDING PROTEIN 3"/>
    <property type="match status" value="1"/>
</dbReference>
<feature type="chain" id="PRO_5045033823" evidence="1">
    <location>
        <begin position="27"/>
        <end position="363"/>
    </location>
</feature>
<dbReference type="SUPFAM" id="SSF52096">
    <property type="entry name" value="ClpP/crotonase"/>
    <property type="match status" value="1"/>
</dbReference>
<dbReference type="RefSeq" id="WP_404611495.1">
    <property type="nucleotide sequence ID" value="NZ_JADIKK010000007.1"/>
</dbReference>
<evidence type="ECO:0000256" key="1">
    <source>
        <dbReference type="SAM" id="SignalP"/>
    </source>
</evidence>
<dbReference type="SMART" id="SM00245">
    <property type="entry name" value="TSPc"/>
    <property type="match status" value="1"/>
</dbReference>
<dbReference type="EMBL" id="JADIKK010000008">
    <property type="protein sequence ID" value="MFK2875987.1"/>
    <property type="molecule type" value="Genomic_DNA"/>
</dbReference>
<accession>A0ABW8J1N0</accession>
<dbReference type="CDD" id="cd07563">
    <property type="entry name" value="Peptidase_S41_IRBP"/>
    <property type="match status" value="1"/>
</dbReference>
<evidence type="ECO:0000313" key="4">
    <source>
        <dbReference type="EMBL" id="MFK2875987.1"/>
    </source>
</evidence>
<evidence type="ECO:0000313" key="6">
    <source>
        <dbReference type="Proteomes" id="UP001620339"/>
    </source>
</evidence>
<dbReference type="InterPro" id="IPR005151">
    <property type="entry name" value="Tail-specific_protease"/>
</dbReference>
<sequence>MNKKAKIATAAAIVGISALGSIAALAWPDAGPPHEPPQKDMVIDKATRAEVINNVIANLDRGYVFPDKAAMIGKDLRARLSRGDFDGIGSAEKFADVLTDALQGQTHDKHLEVRYFQEAIAESPDGGLSPQEQAEEALHQKQVNYGFANVGRLHFNIGLLELHAFGRPQQAASRIAAAMTLLGDTDALIVDLRECRGGDPDTVMLLASYLFDKPTHLNDIYFRDENRTEERWTTASVPGRRYGQARPLYLLTSNDTISGCEDFAYALKNAGRARLVGETTAGAAHAGAPHRLDAHFMMFVPSGRPINPVTHGDWEGVGVVPDVRTSAKKALDAAQLAILEGMLPAETDPMRKDDMQRHIEELK</sequence>
<keyword evidence="6" id="KW-1185">Reference proteome</keyword>
<protein>
    <submittedName>
        <fullName evidence="4">S41 family peptidase</fullName>
    </submittedName>
</protein>
<dbReference type="Pfam" id="PF03572">
    <property type="entry name" value="Peptidase_S41"/>
    <property type="match status" value="1"/>
</dbReference>
<dbReference type="EMBL" id="JADIKK010000008">
    <property type="protein sequence ID" value="MFK2879553.1"/>
    <property type="molecule type" value="Genomic_DNA"/>
</dbReference>
<dbReference type="Proteomes" id="UP001620339">
    <property type="component" value="Unassembled WGS sequence"/>
</dbReference>
<keyword evidence="1" id="KW-0732">Signal</keyword>
<feature type="domain" description="Tail specific protease" evidence="2">
    <location>
        <begin position="130"/>
        <end position="326"/>
    </location>
</feature>
<evidence type="ECO:0000259" key="2">
    <source>
        <dbReference type="SMART" id="SM00245"/>
    </source>
</evidence>
<gene>
    <name evidence="3" type="ORF">ISP25_00360</name>
    <name evidence="4" type="ORF">ISP25_02720</name>
    <name evidence="5" type="ORF">ISP25_20980</name>
</gene>
<dbReference type="Pfam" id="PF11918">
    <property type="entry name" value="Peptidase_S41_N"/>
    <property type="match status" value="1"/>
</dbReference>
<comment type="caution">
    <text evidence="4">The sequence shown here is derived from an EMBL/GenBank/DDBJ whole genome shotgun (WGS) entry which is preliminary data.</text>
</comment>
<dbReference type="InterPro" id="IPR029045">
    <property type="entry name" value="ClpP/crotonase-like_dom_sf"/>
</dbReference>
<name>A0ABW8J1N0_9GAMM</name>
<dbReference type="Gene3D" id="3.30.750.44">
    <property type="match status" value="1"/>
</dbReference>
<proteinExistence type="predicted"/>
<reference evidence="4 6" key="1">
    <citation type="submission" date="2020-10" db="EMBL/GenBank/DDBJ databases">
        <title>Phylogeny of dyella-like bacteria.</title>
        <authorList>
            <person name="Fu J."/>
        </authorList>
    </citation>
    <scope>NUCLEOTIDE SEQUENCE [LARGE SCALE GENOMIC DNA]</scope>
    <source>
        <strain evidence="4 6">KACC 19113</strain>
    </source>
</reference>